<dbReference type="RefSeq" id="WP_207350624.1">
    <property type="nucleotide sequence ID" value="NZ_JAFMPY010000008.1"/>
</dbReference>
<dbReference type="Proteomes" id="UP000664288">
    <property type="component" value="Unassembled WGS sequence"/>
</dbReference>
<evidence type="ECO:0000313" key="2">
    <source>
        <dbReference type="EMBL" id="MBO0903988.1"/>
    </source>
</evidence>
<dbReference type="EMBL" id="JAFMPY010000008">
    <property type="protein sequence ID" value="MBO0903988.1"/>
    <property type="molecule type" value="Genomic_DNA"/>
</dbReference>
<proteinExistence type="predicted"/>
<keyword evidence="3" id="KW-1185">Reference proteome</keyword>
<sequence>MTTLQKRMQDRPISLSVRKVDGWSMARDTATCEVDLPSVPAEATAREDGAALRESPSAGEATLRGLRRMARSVPPSFARGEPALPSPRQDGGTGRIELDVSRLFGIAAIRPLPGGYRPVFVRRRTD</sequence>
<accession>A0ABS3J2V6</accession>
<protein>
    <submittedName>
        <fullName evidence="2">Uncharacterized protein</fullName>
    </submittedName>
</protein>
<reference evidence="2 3" key="1">
    <citation type="submission" date="2021-03" db="EMBL/GenBank/DDBJ databases">
        <title>Whole genome sequence of Jiella sp. MQZ13P-4.</title>
        <authorList>
            <person name="Tuo L."/>
        </authorList>
    </citation>
    <scope>NUCLEOTIDE SEQUENCE [LARGE SCALE GENOMIC DNA]</scope>
    <source>
        <strain evidence="2 3">MQZ13P-4</strain>
    </source>
</reference>
<name>A0ABS3J2V6_9HYPH</name>
<gene>
    <name evidence="2" type="ORF">J1C47_10065</name>
</gene>
<comment type="caution">
    <text evidence="2">The sequence shown here is derived from an EMBL/GenBank/DDBJ whole genome shotgun (WGS) entry which is preliminary data.</text>
</comment>
<evidence type="ECO:0000313" key="3">
    <source>
        <dbReference type="Proteomes" id="UP000664288"/>
    </source>
</evidence>
<organism evidence="2 3">
    <name type="scientific">Jiella sonneratiae</name>
    <dbReference type="NCBI Taxonomy" id="2816856"/>
    <lineage>
        <taxon>Bacteria</taxon>
        <taxon>Pseudomonadati</taxon>
        <taxon>Pseudomonadota</taxon>
        <taxon>Alphaproteobacteria</taxon>
        <taxon>Hyphomicrobiales</taxon>
        <taxon>Aurantimonadaceae</taxon>
        <taxon>Jiella</taxon>
    </lineage>
</organism>
<evidence type="ECO:0000256" key="1">
    <source>
        <dbReference type="SAM" id="MobiDB-lite"/>
    </source>
</evidence>
<feature type="region of interest" description="Disordered" evidence="1">
    <location>
        <begin position="70"/>
        <end position="95"/>
    </location>
</feature>